<comment type="subcellular location">
    <subcellularLocation>
        <location evidence="1">Nucleus</location>
    </subcellularLocation>
</comment>
<keyword evidence="1" id="KW-0539">Nucleus</keyword>
<dbReference type="SUPFAM" id="SSF158573">
    <property type="entry name" value="GINS helical bundle-like"/>
    <property type="match status" value="1"/>
</dbReference>
<accession>A0A397V0S8</accession>
<dbReference type="GO" id="GO:1902983">
    <property type="term" value="P:DNA strand elongation involved in mitotic DNA replication"/>
    <property type="evidence" value="ECO:0007669"/>
    <property type="project" value="TreeGrafter"/>
</dbReference>
<dbReference type="EMBL" id="QKWP01000976">
    <property type="protein sequence ID" value="RIB12926.1"/>
    <property type="molecule type" value="Genomic_DNA"/>
</dbReference>
<comment type="subunit">
    <text evidence="1">Component of the GINS complex.</text>
</comment>
<keyword evidence="3" id="KW-1185">Reference proteome</keyword>
<reference evidence="2 3" key="1">
    <citation type="submission" date="2018-06" db="EMBL/GenBank/DDBJ databases">
        <title>Comparative genomics reveals the genomic features of Rhizophagus irregularis, R. cerebriforme, R. diaphanum and Gigaspora rosea, and their symbiotic lifestyle signature.</title>
        <authorList>
            <person name="Morin E."/>
            <person name="San Clemente H."/>
            <person name="Chen E.C.H."/>
            <person name="De La Providencia I."/>
            <person name="Hainaut M."/>
            <person name="Kuo A."/>
            <person name="Kohler A."/>
            <person name="Murat C."/>
            <person name="Tang N."/>
            <person name="Roy S."/>
            <person name="Loubradou J."/>
            <person name="Henrissat B."/>
            <person name="Grigoriev I.V."/>
            <person name="Corradi N."/>
            <person name="Roux C."/>
            <person name="Martin F.M."/>
        </authorList>
    </citation>
    <scope>NUCLEOTIDE SEQUENCE [LARGE SCALE GENOMIC DNA]</scope>
    <source>
        <strain evidence="2 3">DAOM 194757</strain>
    </source>
</reference>
<comment type="caution">
    <text evidence="2">The sequence shown here is derived from an EMBL/GenBank/DDBJ whole genome shotgun (WGS) entry which is preliminary data.</text>
</comment>
<dbReference type="PANTHER" id="PTHR12914:SF2">
    <property type="entry name" value="DNA REPLICATION COMPLEX GINS PROTEIN PSF1"/>
    <property type="match status" value="1"/>
</dbReference>
<dbReference type="OrthoDB" id="10252587at2759"/>
<gene>
    <name evidence="2" type="ORF">C2G38_2144815</name>
</gene>
<organism evidence="2 3">
    <name type="scientific">Gigaspora rosea</name>
    <dbReference type="NCBI Taxonomy" id="44941"/>
    <lineage>
        <taxon>Eukaryota</taxon>
        <taxon>Fungi</taxon>
        <taxon>Fungi incertae sedis</taxon>
        <taxon>Mucoromycota</taxon>
        <taxon>Glomeromycotina</taxon>
        <taxon>Glomeromycetes</taxon>
        <taxon>Diversisporales</taxon>
        <taxon>Gigasporaceae</taxon>
        <taxon>Gigaspora</taxon>
    </lineage>
</organism>
<name>A0A397V0S8_9GLOM</name>
<protein>
    <recommendedName>
        <fullName evidence="1">DNA replication complex GINS protein PSF1</fullName>
    </recommendedName>
</protein>
<proteinExistence type="inferred from homology"/>
<evidence type="ECO:0000256" key="1">
    <source>
        <dbReference type="RuleBase" id="RU368085"/>
    </source>
</evidence>
<sequence>MFGETAVPLIDTTKRTRKTQSVSLYEGEKVREILDEISILQEHLESLNDQGLNDQGLNDQGLNDINSPEYETKLLIQLVQNHDLKVLKLYHSQRSEKIKFIAIQELPLSQEMRLKLSERERIFHSKYSDLLRKYKCEYPPSLNLSATLVPPKEALTAVRVLKDIGDLMTLNGYVEFRKGTQAIVRKADPTIEKLIKLGYLKLVGNKESTIINPL</sequence>
<comment type="function">
    <text evidence="1">Required for correct functioning of the GINS complex, a complex that plays an essential role in the initiation of DNA replication, and progression of DNA replication forks. GINS complex seems to bind preferentially to single-stranded DNA.</text>
</comment>
<dbReference type="AlphaFoldDB" id="A0A397V0S8"/>
<dbReference type="InterPro" id="IPR005339">
    <property type="entry name" value="GINS_Psf1"/>
</dbReference>
<comment type="similarity">
    <text evidence="1">Belongs to the GINS1/PSF1 family.</text>
</comment>
<dbReference type="Gene3D" id="1.20.58.1030">
    <property type="match status" value="1"/>
</dbReference>
<evidence type="ECO:0000313" key="2">
    <source>
        <dbReference type="EMBL" id="RIB12926.1"/>
    </source>
</evidence>
<dbReference type="PANTHER" id="PTHR12914">
    <property type="entry name" value="PARTNER OF SLD5"/>
    <property type="match status" value="1"/>
</dbReference>
<dbReference type="GO" id="GO:0000811">
    <property type="term" value="C:GINS complex"/>
    <property type="evidence" value="ECO:0007669"/>
    <property type="project" value="UniProtKB-UniRule"/>
</dbReference>
<dbReference type="Proteomes" id="UP000266673">
    <property type="component" value="Unassembled WGS sequence"/>
</dbReference>
<keyword evidence="1" id="KW-0235">DNA replication</keyword>
<dbReference type="STRING" id="44941.A0A397V0S8"/>
<dbReference type="InterPro" id="IPR036224">
    <property type="entry name" value="GINS_bundle-like_dom_sf"/>
</dbReference>
<evidence type="ECO:0000313" key="3">
    <source>
        <dbReference type="Proteomes" id="UP000266673"/>
    </source>
</evidence>